<dbReference type="InterPro" id="IPR009922">
    <property type="entry name" value="DUF1457"/>
</dbReference>
<sequence>MDLESAGFHDVRLERLYAYWLKKKGDLVAPMRRDLDPAEIKPFLPILNLLDVRREPLGFQHRLVGTEIVDRVGRDATGQWVDEGLYGDGASRIFDGLRLIVDEVRPFRRLSRLDWHTRNWLGMEAVEMPLIDETGAVIKILRGASYFVAAEAAADMRCAVFPLAA</sequence>
<gene>
    <name evidence="1" type="ordered locus">Plav_2140</name>
</gene>
<dbReference type="AlphaFoldDB" id="A7HV21"/>
<dbReference type="OrthoDB" id="8480244at2"/>
<reference evidence="1 2" key="1">
    <citation type="journal article" date="2011" name="Stand. Genomic Sci.">
        <title>Complete genome sequence of Parvibaculum lavamentivorans type strain (DS-1(T)).</title>
        <authorList>
            <person name="Schleheck D."/>
            <person name="Weiss M."/>
            <person name="Pitluck S."/>
            <person name="Bruce D."/>
            <person name="Land M.L."/>
            <person name="Han S."/>
            <person name="Saunders E."/>
            <person name="Tapia R."/>
            <person name="Detter C."/>
            <person name="Brettin T."/>
            <person name="Han J."/>
            <person name="Woyke T."/>
            <person name="Goodwin L."/>
            <person name="Pennacchio L."/>
            <person name="Nolan M."/>
            <person name="Cook A.M."/>
            <person name="Kjelleberg S."/>
            <person name="Thomas T."/>
        </authorList>
    </citation>
    <scope>NUCLEOTIDE SEQUENCE [LARGE SCALE GENOMIC DNA]</scope>
    <source>
        <strain evidence="2">DS-1 / DSM 13023 / NCIMB 13966</strain>
    </source>
</reference>
<name>A7HV21_PARL1</name>
<evidence type="ECO:0000313" key="1">
    <source>
        <dbReference type="EMBL" id="ABS63754.1"/>
    </source>
</evidence>
<accession>A7HV21</accession>
<dbReference type="EMBL" id="CP000774">
    <property type="protein sequence ID" value="ABS63754.1"/>
    <property type="molecule type" value="Genomic_DNA"/>
</dbReference>
<dbReference type="eggNOG" id="COG5388">
    <property type="taxonomic scope" value="Bacteria"/>
</dbReference>
<dbReference type="RefSeq" id="WP_012111059.1">
    <property type="nucleotide sequence ID" value="NC_009719.1"/>
</dbReference>
<evidence type="ECO:0000313" key="2">
    <source>
        <dbReference type="Proteomes" id="UP000006377"/>
    </source>
</evidence>
<evidence type="ECO:0008006" key="3">
    <source>
        <dbReference type="Google" id="ProtNLM"/>
    </source>
</evidence>
<dbReference type="Pfam" id="PF07310">
    <property type="entry name" value="PAS_5"/>
    <property type="match status" value="1"/>
</dbReference>
<dbReference type="HOGENOM" id="CLU_130963_1_0_5"/>
<protein>
    <recommendedName>
        <fullName evidence="3">PAS domain-containing protein</fullName>
    </recommendedName>
</protein>
<dbReference type="Proteomes" id="UP000006377">
    <property type="component" value="Chromosome"/>
</dbReference>
<proteinExistence type="predicted"/>
<dbReference type="KEGG" id="pla:Plav_2140"/>
<keyword evidence="2" id="KW-1185">Reference proteome</keyword>
<organism evidence="1 2">
    <name type="scientific">Parvibaculum lavamentivorans (strain DS-1 / DSM 13023 / NCIMB 13966)</name>
    <dbReference type="NCBI Taxonomy" id="402881"/>
    <lineage>
        <taxon>Bacteria</taxon>
        <taxon>Pseudomonadati</taxon>
        <taxon>Pseudomonadota</taxon>
        <taxon>Alphaproteobacteria</taxon>
        <taxon>Hyphomicrobiales</taxon>
        <taxon>Parvibaculaceae</taxon>
        <taxon>Parvibaculum</taxon>
    </lineage>
</organism>